<reference evidence="3" key="1">
    <citation type="journal article" date="2013" name="Science">
        <title>The Amborella genome and the evolution of flowering plants.</title>
        <authorList>
            <consortium name="Amborella Genome Project"/>
        </authorList>
    </citation>
    <scope>NUCLEOTIDE SEQUENCE [LARGE SCALE GENOMIC DNA]</scope>
</reference>
<dbReference type="Gramene" id="ERN02608">
    <property type="protein sequence ID" value="ERN02608"/>
    <property type="gene ID" value="AMTR_s00087p00180310"/>
</dbReference>
<dbReference type="HOGENOM" id="CLU_2100175_0_0_1"/>
<sequence length="116" mass="13293">MIGSPTTRLHAREGRISYEHCFYFSIRKGRVFRPRRSYLGLLGREGRIQSSHKFPYSYADTKHGERVEKVPSRHKIPSCSTPNGVKPRAACLGKDEVGRREAIQKRLSSTRKRAGH</sequence>
<dbReference type="AlphaFoldDB" id="W1P3V1"/>
<evidence type="ECO:0000256" key="1">
    <source>
        <dbReference type="SAM" id="MobiDB-lite"/>
    </source>
</evidence>
<name>W1P3V1_AMBTC</name>
<dbReference type="EMBL" id="KI394524">
    <property type="protein sequence ID" value="ERN02608.1"/>
    <property type="molecule type" value="Genomic_DNA"/>
</dbReference>
<proteinExistence type="predicted"/>
<feature type="region of interest" description="Disordered" evidence="1">
    <location>
        <begin position="64"/>
        <end position="93"/>
    </location>
</feature>
<protein>
    <submittedName>
        <fullName evidence="2">Uncharacterized protein</fullName>
    </submittedName>
</protein>
<accession>W1P3V1</accession>
<dbReference type="Proteomes" id="UP000017836">
    <property type="component" value="Unassembled WGS sequence"/>
</dbReference>
<organism evidence="2 3">
    <name type="scientific">Amborella trichopoda</name>
    <dbReference type="NCBI Taxonomy" id="13333"/>
    <lineage>
        <taxon>Eukaryota</taxon>
        <taxon>Viridiplantae</taxon>
        <taxon>Streptophyta</taxon>
        <taxon>Embryophyta</taxon>
        <taxon>Tracheophyta</taxon>
        <taxon>Spermatophyta</taxon>
        <taxon>Magnoliopsida</taxon>
        <taxon>Amborellales</taxon>
        <taxon>Amborellaceae</taxon>
        <taxon>Amborella</taxon>
    </lineage>
</organism>
<evidence type="ECO:0000313" key="2">
    <source>
        <dbReference type="EMBL" id="ERN02608.1"/>
    </source>
</evidence>
<evidence type="ECO:0000313" key="3">
    <source>
        <dbReference type="Proteomes" id="UP000017836"/>
    </source>
</evidence>
<gene>
    <name evidence="2" type="ORF">AMTR_s00087p00180310</name>
</gene>
<keyword evidence="3" id="KW-1185">Reference proteome</keyword>